<gene>
    <name evidence="1" type="ORF">K9B37_10505</name>
</gene>
<dbReference type="EMBL" id="JAIRBM010000006">
    <property type="protein sequence ID" value="MBZ6076705.1"/>
    <property type="molecule type" value="Genomic_DNA"/>
</dbReference>
<dbReference type="Proteomes" id="UP000704176">
    <property type="component" value="Unassembled WGS sequence"/>
</dbReference>
<keyword evidence="2" id="KW-1185">Reference proteome</keyword>
<comment type="caution">
    <text evidence="1">The sequence shown here is derived from an EMBL/GenBank/DDBJ whole genome shotgun (WGS) entry which is preliminary data.</text>
</comment>
<proteinExistence type="predicted"/>
<sequence length="77" mass="7863">MSSVSDALAATIAITAALATVVLAILIGLSSPQATEPSASCREWTDSCMVCSRQPAGIACSTPGIACTPRPLQCLRR</sequence>
<dbReference type="RefSeq" id="WP_224313017.1">
    <property type="nucleotide sequence ID" value="NZ_JAIRBM010000006.1"/>
</dbReference>
<organism evidence="1 2">
    <name type="scientific">Microvirga puerhi</name>
    <dbReference type="NCBI Taxonomy" id="2876078"/>
    <lineage>
        <taxon>Bacteria</taxon>
        <taxon>Pseudomonadati</taxon>
        <taxon>Pseudomonadota</taxon>
        <taxon>Alphaproteobacteria</taxon>
        <taxon>Hyphomicrobiales</taxon>
        <taxon>Methylobacteriaceae</taxon>
        <taxon>Microvirga</taxon>
    </lineage>
</organism>
<name>A0ABS7VNJ7_9HYPH</name>
<accession>A0ABS7VNJ7</accession>
<evidence type="ECO:0000313" key="1">
    <source>
        <dbReference type="EMBL" id="MBZ6076705.1"/>
    </source>
</evidence>
<protein>
    <submittedName>
        <fullName evidence="1">Uncharacterized protein</fullName>
    </submittedName>
</protein>
<reference evidence="1 2" key="1">
    <citation type="submission" date="2021-09" db="EMBL/GenBank/DDBJ databases">
        <title>The complete genome sequence of a new microorganism.</title>
        <authorList>
            <person name="Zi Z."/>
        </authorList>
    </citation>
    <scope>NUCLEOTIDE SEQUENCE [LARGE SCALE GENOMIC DNA]</scope>
    <source>
        <strain evidence="1 2">WGZ8</strain>
    </source>
</reference>
<evidence type="ECO:0000313" key="2">
    <source>
        <dbReference type="Proteomes" id="UP000704176"/>
    </source>
</evidence>